<dbReference type="EMBL" id="QFWT01000003">
    <property type="protein sequence ID" value="PWI33960.1"/>
    <property type="molecule type" value="Genomic_DNA"/>
</dbReference>
<dbReference type="RefSeq" id="WP_109319212.1">
    <property type="nucleotide sequence ID" value="NZ_QFWT01000003.1"/>
</dbReference>
<keyword evidence="1" id="KW-0807">Transducer</keyword>
<dbReference type="NCBIfam" id="TIGR00229">
    <property type="entry name" value="sensory_box"/>
    <property type="match status" value="2"/>
</dbReference>
<keyword evidence="6" id="KW-1185">Reference proteome</keyword>
<evidence type="ECO:0000256" key="1">
    <source>
        <dbReference type="PROSITE-ProRule" id="PRU00284"/>
    </source>
</evidence>
<dbReference type="Gene3D" id="3.30.450.20">
    <property type="entry name" value="PAS domain"/>
    <property type="match status" value="2"/>
</dbReference>
<dbReference type="Pfam" id="PF00015">
    <property type="entry name" value="MCPsignal"/>
    <property type="match status" value="1"/>
</dbReference>
<dbReference type="PANTHER" id="PTHR24422">
    <property type="entry name" value="CHEMOTAXIS PROTEIN METHYLTRANSFERASE"/>
    <property type="match status" value="1"/>
</dbReference>
<feature type="domain" description="PAS" evidence="3">
    <location>
        <begin position="137"/>
        <end position="181"/>
    </location>
</feature>
<evidence type="ECO:0000313" key="6">
    <source>
        <dbReference type="Proteomes" id="UP000245362"/>
    </source>
</evidence>
<organism evidence="5 6">
    <name type="scientific">Vibrio albus</name>
    <dbReference type="NCBI Taxonomy" id="2200953"/>
    <lineage>
        <taxon>Bacteria</taxon>
        <taxon>Pseudomonadati</taxon>
        <taxon>Pseudomonadota</taxon>
        <taxon>Gammaproteobacteria</taxon>
        <taxon>Vibrionales</taxon>
        <taxon>Vibrionaceae</taxon>
        <taxon>Vibrio</taxon>
    </lineage>
</organism>
<evidence type="ECO:0008006" key="7">
    <source>
        <dbReference type="Google" id="ProtNLM"/>
    </source>
</evidence>
<reference evidence="5 6" key="1">
    <citation type="submission" date="2018-05" db="EMBL/GenBank/DDBJ databases">
        <title>Vibrio limimaris sp. nov., isolated from marine sediment.</title>
        <authorList>
            <person name="Li C.-M."/>
        </authorList>
    </citation>
    <scope>NUCLEOTIDE SEQUENCE [LARGE SCALE GENOMIC DNA]</scope>
    <source>
        <strain evidence="5 6">E4404</strain>
    </source>
</reference>
<dbReference type="InterPro" id="IPR004089">
    <property type="entry name" value="MCPsignal_dom"/>
</dbReference>
<dbReference type="InterPro" id="IPR035965">
    <property type="entry name" value="PAS-like_dom_sf"/>
</dbReference>
<dbReference type="PANTHER" id="PTHR24422:SF10">
    <property type="entry name" value="CHEMOTAXIS PROTEIN METHYLTRANSFERASE 2"/>
    <property type="match status" value="1"/>
</dbReference>
<feature type="domain" description="Methyl-accepting transducer" evidence="2">
    <location>
        <begin position="245"/>
        <end position="431"/>
    </location>
</feature>
<sequence>MFFIKKKELLQERSYSDDIYHAIKKHVPWIEFTPTGEIKEANELFLHVMGYTLNEIQGKQHNIFCSQSYVSSPDYRSFWSDLARGISKQGSFERLHKNGSIVILEATYFPIKDEKNNVIAVAKTASDVTELYNKEKSSEAILAALDRSQAVVEFDPQGNILSANSNFLSLLGYRSEELVGKHHRIFCFDDFYAENPDFWQQLSRGQFKSGRFLRQGKQGQKIWIEGSYNPIMDAAGNVSKVIKFASDITERVERSLAISEAAEVAYSTAVETAQIAQEGARLLSESVHVSQNVTEHIESAVEKVHLLSQSSQNIDEIVSTIKGIADQTNLLALNAAIEAARAGEFGRGFAVVADEVRQLASRTTTSTDEIVSVVDENRKLIEQVTAMMSDVSTISLEGNEKITGVSSVMDEIYQGAENVSSTVVNLTESQK</sequence>
<dbReference type="SMART" id="SM00283">
    <property type="entry name" value="MA"/>
    <property type="match status" value="1"/>
</dbReference>
<evidence type="ECO:0000313" key="5">
    <source>
        <dbReference type="EMBL" id="PWI33960.1"/>
    </source>
</evidence>
<evidence type="ECO:0000259" key="2">
    <source>
        <dbReference type="PROSITE" id="PS50111"/>
    </source>
</evidence>
<dbReference type="InterPro" id="IPR050903">
    <property type="entry name" value="Bact_Chemotaxis_MeTrfase"/>
</dbReference>
<feature type="domain" description="PAC" evidence="4">
    <location>
        <begin position="206"/>
        <end position="260"/>
    </location>
</feature>
<name>A0A2U3BAZ1_9VIBR</name>
<dbReference type="GO" id="GO:0006935">
    <property type="term" value="P:chemotaxis"/>
    <property type="evidence" value="ECO:0007669"/>
    <property type="project" value="UniProtKB-ARBA"/>
</dbReference>
<proteinExistence type="predicted"/>
<dbReference type="AlphaFoldDB" id="A0A2U3BAZ1"/>
<dbReference type="GO" id="GO:0016020">
    <property type="term" value="C:membrane"/>
    <property type="evidence" value="ECO:0007669"/>
    <property type="project" value="InterPro"/>
</dbReference>
<gene>
    <name evidence="5" type="ORF">DI392_07100</name>
</gene>
<dbReference type="Pfam" id="PF08447">
    <property type="entry name" value="PAS_3"/>
    <property type="match status" value="1"/>
</dbReference>
<dbReference type="PROSITE" id="PS50112">
    <property type="entry name" value="PAS"/>
    <property type="match status" value="1"/>
</dbReference>
<dbReference type="PROSITE" id="PS50113">
    <property type="entry name" value="PAC"/>
    <property type="match status" value="2"/>
</dbReference>
<dbReference type="SUPFAM" id="SSF55785">
    <property type="entry name" value="PYP-like sensor domain (PAS domain)"/>
    <property type="match status" value="2"/>
</dbReference>
<evidence type="ECO:0000259" key="4">
    <source>
        <dbReference type="PROSITE" id="PS50113"/>
    </source>
</evidence>
<evidence type="ECO:0000259" key="3">
    <source>
        <dbReference type="PROSITE" id="PS50112"/>
    </source>
</evidence>
<dbReference type="Proteomes" id="UP000245362">
    <property type="component" value="Unassembled WGS sequence"/>
</dbReference>
<dbReference type="InterPro" id="IPR013655">
    <property type="entry name" value="PAS_fold_3"/>
</dbReference>
<dbReference type="SMART" id="SM00091">
    <property type="entry name" value="PAS"/>
    <property type="match status" value="2"/>
</dbReference>
<dbReference type="SUPFAM" id="SSF58104">
    <property type="entry name" value="Methyl-accepting chemotaxis protein (MCP) signaling domain"/>
    <property type="match status" value="1"/>
</dbReference>
<dbReference type="CDD" id="cd00130">
    <property type="entry name" value="PAS"/>
    <property type="match status" value="2"/>
</dbReference>
<dbReference type="Gene3D" id="1.10.287.950">
    <property type="entry name" value="Methyl-accepting chemotaxis protein"/>
    <property type="match status" value="1"/>
</dbReference>
<dbReference type="SMART" id="SM00086">
    <property type="entry name" value="PAC"/>
    <property type="match status" value="2"/>
</dbReference>
<dbReference type="InterPro" id="IPR000700">
    <property type="entry name" value="PAS-assoc_C"/>
</dbReference>
<comment type="caution">
    <text evidence="5">The sequence shown here is derived from an EMBL/GenBank/DDBJ whole genome shotgun (WGS) entry which is preliminary data.</text>
</comment>
<dbReference type="PROSITE" id="PS50111">
    <property type="entry name" value="CHEMOTAXIS_TRANSDUC_2"/>
    <property type="match status" value="1"/>
</dbReference>
<accession>A0A2U3BAZ1</accession>
<dbReference type="GO" id="GO:0007165">
    <property type="term" value="P:signal transduction"/>
    <property type="evidence" value="ECO:0007669"/>
    <property type="project" value="UniProtKB-KW"/>
</dbReference>
<dbReference type="OrthoDB" id="9765776at2"/>
<dbReference type="InterPro" id="IPR000014">
    <property type="entry name" value="PAS"/>
</dbReference>
<protein>
    <recommendedName>
        <fullName evidence="7">Chemotaxis protein</fullName>
    </recommendedName>
</protein>
<feature type="domain" description="PAC" evidence="4">
    <location>
        <begin position="88"/>
        <end position="140"/>
    </location>
</feature>
<dbReference type="InterPro" id="IPR001610">
    <property type="entry name" value="PAC"/>
</dbReference>
<dbReference type="Pfam" id="PF13426">
    <property type="entry name" value="PAS_9"/>
    <property type="match status" value="1"/>
</dbReference>